<evidence type="ECO:0000259" key="4">
    <source>
        <dbReference type="PROSITE" id="PS50110"/>
    </source>
</evidence>
<dbReference type="PATRIC" id="fig|931276.5.peg.2872"/>
<protein>
    <recommendedName>
        <fullName evidence="1">Stage 0 sporulation protein A homolog</fullName>
    </recommendedName>
</protein>
<dbReference type="SMART" id="SM00448">
    <property type="entry name" value="REC"/>
    <property type="match status" value="1"/>
</dbReference>
<reference evidence="6 7" key="1">
    <citation type="submission" date="2013-02" db="EMBL/GenBank/DDBJ databases">
        <title>Genome sequence of Clostridium saccharoperbutylacetonicum N1-4(HMT).</title>
        <authorList>
            <person name="Poehlein A."/>
            <person name="Daniel R."/>
        </authorList>
    </citation>
    <scope>NUCLEOTIDE SEQUENCE [LARGE SCALE GENOMIC DNA]</scope>
    <source>
        <strain evidence="7">N1-4(HMT)</strain>
    </source>
</reference>
<feature type="domain" description="Response regulatory" evidence="4">
    <location>
        <begin position="4"/>
        <end position="119"/>
    </location>
</feature>
<evidence type="ECO:0000256" key="1">
    <source>
        <dbReference type="ARBA" id="ARBA00018672"/>
    </source>
</evidence>
<dbReference type="CDD" id="cd17569">
    <property type="entry name" value="REC_HupR-like"/>
    <property type="match status" value="1"/>
</dbReference>
<dbReference type="PANTHER" id="PTHR33525">
    <property type="match status" value="1"/>
</dbReference>
<dbReference type="InterPro" id="IPR001789">
    <property type="entry name" value="Sig_transdc_resp-reg_receiver"/>
</dbReference>
<dbReference type="Gene3D" id="1.10.3210.10">
    <property type="entry name" value="Hypothetical protein af1432"/>
    <property type="match status" value="1"/>
</dbReference>
<dbReference type="eggNOG" id="COG2204">
    <property type="taxonomic scope" value="Bacteria"/>
</dbReference>
<comment type="function">
    <text evidence="2">May play the central regulatory role in sporulation. It may be an element of the effector pathway responsible for the activation of sporulation genes in response to nutritional stress. Spo0A may act in concert with spo0H (a sigma factor) to control the expression of some genes that are critical to the sporulation process.</text>
</comment>
<dbReference type="eggNOG" id="COG1639">
    <property type="taxonomic scope" value="Bacteria"/>
</dbReference>
<accession>M1MFC7</accession>
<dbReference type="PROSITE" id="PS51833">
    <property type="entry name" value="HDOD"/>
    <property type="match status" value="1"/>
</dbReference>
<sequence length="396" mass="46020">MQKRILFVDDEVKILKSFKRLFMDTDYEILLAESGKEALEILENEEIDLIVSDMRMPNMTGYQLLSEVKKRFPHIVRIILSGFAEERIIFDSLQKNIAKLYILKPWENTTLIETVNNVFKTEYALKNNKNVLKLIKSVEELPTIKELYKKIIDEIETNQGVNKVVEALEGDNSIAMKLLHIINSSHYAVKTGSIRRAVAFLGLDNFKNIVISSAFIDSLGFESAEKELLKTLWKQSFIANRIISYIYTEFLNEKIPETEMNVGLLNNIGMAFMMYNFHDKYEEILQEVDNKKGDLIALENNCFGTNHQEIGGYLLKLWDMPFPIIEATMYHHNPLDENIINKRVVYVTHIAERYAWDTLGEKNYMNLNENVFTELGMEKKSFEIKLKDILQLHGIL</sequence>
<keyword evidence="3" id="KW-0597">Phosphoprotein</keyword>
<dbReference type="PANTHER" id="PTHR33525:SF4">
    <property type="entry name" value="CYCLIC DI-GMP PHOSPHODIESTERASE CDGJ"/>
    <property type="match status" value="1"/>
</dbReference>
<dbReference type="Gene3D" id="3.40.50.2300">
    <property type="match status" value="1"/>
</dbReference>
<dbReference type="EMBL" id="CP004121">
    <property type="protein sequence ID" value="AGF56619.1"/>
    <property type="molecule type" value="Genomic_DNA"/>
</dbReference>
<proteinExistence type="predicted"/>
<evidence type="ECO:0000256" key="2">
    <source>
        <dbReference type="ARBA" id="ARBA00024867"/>
    </source>
</evidence>
<dbReference type="SUPFAM" id="SSF52172">
    <property type="entry name" value="CheY-like"/>
    <property type="match status" value="1"/>
</dbReference>
<evidence type="ECO:0000256" key="3">
    <source>
        <dbReference type="PROSITE-ProRule" id="PRU00169"/>
    </source>
</evidence>
<feature type="modified residue" description="4-aspartylphosphate" evidence="3">
    <location>
        <position position="53"/>
    </location>
</feature>
<dbReference type="OrthoDB" id="9788446at2"/>
<keyword evidence="7" id="KW-1185">Reference proteome</keyword>
<dbReference type="AlphaFoldDB" id="M1MFC7"/>
<dbReference type="InterPro" id="IPR013976">
    <property type="entry name" value="HDOD"/>
</dbReference>
<gene>
    <name evidence="6" type="ORF">Cspa_c28560</name>
</gene>
<dbReference type="Proteomes" id="UP000011728">
    <property type="component" value="Chromosome"/>
</dbReference>
<feature type="domain" description="HDOD" evidence="5">
    <location>
        <begin position="141"/>
        <end position="334"/>
    </location>
</feature>
<dbReference type="InterPro" id="IPR052340">
    <property type="entry name" value="RNase_Y/CdgJ"/>
</dbReference>
<evidence type="ECO:0000313" key="6">
    <source>
        <dbReference type="EMBL" id="AGF56619.1"/>
    </source>
</evidence>
<dbReference type="KEGG" id="csr:Cspa_c28560"/>
<dbReference type="HOGENOM" id="CLU_048246_0_0_9"/>
<dbReference type="SUPFAM" id="SSF109604">
    <property type="entry name" value="HD-domain/PDEase-like"/>
    <property type="match status" value="1"/>
</dbReference>
<organism evidence="6 7">
    <name type="scientific">Clostridium saccharoperbutylacetonicum N1-4(HMT)</name>
    <dbReference type="NCBI Taxonomy" id="931276"/>
    <lineage>
        <taxon>Bacteria</taxon>
        <taxon>Bacillati</taxon>
        <taxon>Bacillota</taxon>
        <taxon>Clostridia</taxon>
        <taxon>Eubacteriales</taxon>
        <taxon>Clostridiaceae</taxon>
        <taxon>Clostridium</taxon>
    </lineage>
</organism>
<dbReference type="InterPro" id="IPR011006">
    <property type="entry name" value="CheY-like_superfamily"/>
</dbReference>
<dbReference type="Pfam" id="PF08668">
    <property type="entry name" value="HDOD"/>
    <property type="match status" value="1"/>
</dbReference>
<dbReference type="STRING" id="36745.CLSAP_26090"/>
<evidence type="ECO:0000313" key="7">
    <source>
        <dbReference type="Proteomes" id="UP000011728"/>
    </source>
</evidence>
<dbReference type="GO" id="GO:0000160">
    <property type="term" value="P:phosphorelay signal transduction system"/>
    <property type="evidence" value="ECO:0007669"/>
    <property type="project" value="InterPro"/>
</dbReference>
<dbReference type="Pfam" id="PF00072">
    <property type="entry name" value="Response_reg"/>
    <property type="match status" value="1"/>
</dbReference>
<dbReference type="PROSITE" id="PS50110">
    <property type="entry name" value="RESPONSE_REGULATORY"/>
    <property type="match status" value="1"/>
</dbReference>
<name>M1MFC7_9CLOT</name>
<evidence type="ECO:0000259" key="5">
    <source>
        <dbReference type="PROSITE" id="PS51833"/>
    </source>
</evidence>
<dbReference type="RefSeq" id="WP_015392938.1">
    <property type="nucleotide sequence ID" value="NC_020291.1"/>
</dbReference>